<dbReference type="OrthoDB" id="439808at2759"/>
<dbReference type="SMART" id="SM00360">
    <property type="entry name" value="RRM"/>
    <property type="match status" value="1"/>
</dbReference>
<dbReference type="InterPro" id="IPR050441">
    <property type="entry name" value="RBM"/>
</dbReference>
<dbReference type="GO" id="GO:0003723">
    <property type="term" value="F:RNA binding"/>
    <property type="evidence" value="ECO:0007669"/>
    <property type="project" value="UniProtKB-UniRule"/>
</dbReference>
<reference evidence="4" key="2">
    <citation type="submission" date="2013-10" db="EMBL/GenBank/DDBJ databases">
        <authorList>
            <person name="Aslett M."/>
        </authorList>
    </citation>
    <scope>NUCLEOTIDE SEQUENCE [LARGE SCALE GENOMIC DNA]</scope>
    <source>
        <strain evidence="4">Houghton</strain>
    </source>
</reference>
<dbReference type="PROSITE" id="PS50102">
    <property type="entry name" value="RRM"/>
    <property type="match status" value="1"/>
</dbReference>
<feature type="compositionally biased region" description="Basic and acidic residues" evidence="2">
    <location>
        <begin position="221"/>
        <end position="238"/>
    </location>
</feature>
<evidence type="ECO:0000313" key="5">
    <source>
        <dbReference type="Proteomes" id="UP000018201"/>
    </source>
</evidence>
<dbReference type="SUPFAM" id="SSF54928">
    <property type="entry name" value="RNA-binding domain, RBD"/>
    <property type="match status" value="1"/>
</dbReference>
<dbReference type="InterPro" id="IPR000504">
    <property type="entry name" value="RRM_dom"/>
</dbReference>
<evidence type="ECO:0000313" key="4">
    <source>
        <dbReference type="EMBL" id="CDI74325.1"/>
    </source>
</evidence>
<sequence>MANRGCSLLVRNLRFETTPEKVREIFERIGRVKDVYLPIDHTTKEPRGFGFVEYFEEKDAQNAVREFDRFLLDGNELSVIIAQDRRKSVRGTIGVALQWAVGAQGVMGMAEAAMRAGLGATIGTMGTTKAAIRGTGSRMAGGAAMATTTATEGMMIIGETIEAGRKTIGTLVEDAAEADRGRMMAIAETAIATRQVKDAFVPMMMVSACLSWDSGRRGRYHDRDRDDDYEGRARSGSR</sequence>
<dbReference type="AlphaFoldDB" id="U6G2D7"/>
<feature type="domain" description="RRM" evidence="3">
    <location>
        <begin position="6"/>
        <end position="84"/>
    </location>
</feature>
<name>U6G2D7_9EIME</name>
<dbReference type="EMBL" id="HG690236">
    <property type="protein sequence ID" value="CDI74325.1"/>
    <property type="molecule type" value="Genomic_DNA"/>
</dbReference>
<accession>U6G2D7</accession>
<dbReference type="Gene3D" id="3.30.70.330">
    <property type="match status" value="1"/>
</dbReference>
<keyword evidence="5" id="KW-1185">Reference proteome</keyword>
<evidence type="ECO:0000259" key="3">
    <source>
        <dbReference type="PROSITE" id="PS50102"/>
    </source>
</evidence>
<evidence type="ECO:0000256" key="1">
    <source>
        <dbReference type="PROSITE-ProRule" id="PRU00176"/>
    </source>
</evidence>
<proteinExistence type="predicted"/>
<feature type="region of interest" description="Disordered" evidence="2">
    <location>
        <begin position="215"/>
        <end position="238"/>
    </location>
</feature>
<reference evidence="4" key="1">
    <citation type="submission" date="2013-10" db="EMBL/GenBank/DDBJ databases">
        <title>Genomic analysis of the causative agents of coccidiosis in chickens.</title>
        <authorList>
            <person name="Reid A.J."/>
            <person name="Blake D."/>
            <person name="Billington K."/>
            <person name="Browne H."/>
            <person name="Dunn M."/>
            <person name="Hung S."/>
            <person name="Kawahara F."/>
            <person name="Miranda-Saavedra D."/>
            <person name="Mourier T."/>
            <person name="Nagra H."/>
            <person name="Otto T.D."/>
            <person name="Rawlings N."/>
            <person name="Sanchez A."/>
            <person name="Sanders M."/>
            <person name="Subramaniam C."/>
            <person name="Tay Y."/>
            <person name="Dear P."/>
            <person name="Doerig C."/>
            <person name="Gruber A."/>
            <person name="Parkinson J."/>
            <person name="Shirley M."/>
            <person name="Wan K.L."/>
            <person name="Berriman M."/>
            <person name="Tomley F."/>
            <person name="Pain A."/>
        </authorList>
    </citation>
    <scope>NUCLEOTIDE SEQUENCE [LARGE SCALE GENOMIC DNA]</scope>
    <source>
        <strain evidence="4">Houghton</strain>
    </source>
</reference>
<evidence type="ECO:0000256" key="2">
    <source>
        <dbReference type="SAM" id="MobiDB-lite"/>
    </source>
</evidence>
<dbReference type="VEuPathDB" id="ToxoDB:EPH_0002150"/>
<dbReference type="InterPro" id="IPR012677">
    <property type="entry name" value="Nucleotide-bd_a/b_plait_sf"/>
</dbReference>
<dbReference type="InterPro" id="IPR035979">
    <property type="entry name" value="RBD_domain_sf"/>
</dbReference>
<dbReference type="Pfam" id="PF00076">
    <property type="entry name" value="RRM_1"/>
    <property type="match status" value="1"/>
</dbReference>
<dbReference type="Proteomes" id="UP000018201">
    <property type="component" value="Unassembled WGS sequence"/>
</dbReference>
<organism evidence="4 5">
    <name type="scientific">Eimeria praecox</name>
    <dbReference type="NCBI Taxonomy" id="51316"/>
    <lineage>
        <taxon>Eukaryota</taxon>
        <taxon>Sar</taxon>
        <taxon>Alveolata</taxon>
        <taxon>Apicomplexa</taxon>
        <taxon>Conoidasida</taxon>
        <taxon>Coccidia</taxon>
        <taxon>Eucoccidiorida</taxon>
        <taxon>Eimeriorina</taxon>
        <taxon>Eimeriidae</taxon>
        <taxon>Eimeria</taxon>
    </lineage>
</organism>
<dbReference type="PANTHER" id="PTHR48034">
    <property type="entry name" value="TRANSFORMER-2 SEX-DETERMINING PROTEIN-RELATED"/>
    <property type="match status" value="1"/>
</dbReference>
<protein>
    <submittedName>
        <fullName evidence="4">RNA binding motif-containing protein, putative</fullName>
    </submittedName>
</protein>
<gene>
    <name evidence="4" type="ORF">EPH_0002150</name>
</gene>
<keyword evidence="1" id="KW-0694">RNA-binding</keyword>